<dbReference type="Proteomes" id="UP001223586">
    <property type="component" value="Unassembled WGS sequence"/>
</dbReference>
<protein>
    <recommendedName>
        <fullName evidence="4">Peptidase</fullName>
    </recommendedName>
</protein>
<reference evidence="2 3" key="1">
    <citation type="submission" date="2023-07" db="EMBL/GenBank/DDBJ databases">
        <title>Genomic Encyclopedia of Type Strains, Phase IV (KMG-IV): sequencing the most valuable type-strain genomes for metagenomic binning, comparative biology and taxonomic classification.</title>
        <authorList>
            <person name="Goeker M."/>
        </authorList>
    </citation>
    <scope>NUCLEOTIDE SEQUENCE [LARGE SCALE GENOMIC DNA]</scope>
    <source>
        <strain evidence="2 3">DSM 23837</strain>
    </source>
</reference>
<proteinExistence type="predicted"/>
<dbReference type="RefSeq" id="WP_307232945.1">
    <property type="nucleotide sequence ID" value="NZ_JAUSTT010000038.1"/>
</dbReference>
<gene>
    <name evidence="2" type="ORF">J2S08_004173</name>
</gene>
<evidence type="ECO:0000313" key="3">
    <source>
        <dbReference type="Proteomes" id="UP001223586"/>
    </source>
</evidence>
<organism evidence="2 3">
    <name type="scientific">Bacillus chungangensis</name>
    <dbReference type="NCBI Taxonomy" id="587633"/>
    <lineage>
        <taxon>Bacteria</taxon>
        <taxon>Bacillati</taxon>
        <taxon>Bacillota</taxon>
        <taxon>Bacilli</taxon>
        <taxon>Bacillales</taxon>
        <taxon>Bacillaceae</taxon>
        <taxon>Bacillus</taxon>
    </lineage>
</organism>
<accession>A0ABT9WY90</accession>
<feature type="region of interest" description="Disordered" evidence="1">
    <location>
        <begin position="44"/>
        <end position="63"/>
    </location>
</feature>
<comment type="caution">
    <text evidence="2">The sequence shown here is derived from an EMBL/GenBank/DDBJ whole genome shotgun (WGS) entry which is preliminary data.</text>
</comment>
<evidence type="ECO:0000313" key="2">
    <source>
        <dbReference type="EMBL" id="MDQ0178269.1"/>
    </source>
</evidence>
<feature type="compositionally biased region" description="Polar residues" evidence="1">
    <location>
        <begin position="44"/>
        <end position="58"/>
    </location>
</feature>
<sequence>MKINKSGFKKAVLAGLVVIGSGALLSQELIHAAPAEAVKKTTSITTSDANHSAESSKTAQKDSLSEGYKKANYTVKAVGSQKPTSKDMTKEAAAEIGAKAIWEMFGQSLEGQVVEMSYQKPGNNRPDLLPQSKWIADVQINDKLSYYFSVDSETGEIFHLGRHRNFDEKAPEFNEEVANNPQEYVEAAKKLAKTYNIVNSPVKSIEAGGQSVGDNNDPAIGFQITGENGEIASMQLSLKDKEILEITYDTEMKHSLGYSEKVMTDHPALKKNQK</sequence>
<evidence type="ECO:0008006" key="4">
    <source>
        <dbReference type="Google" id="ProtNLM"/>
    </source>
</evidence>
<evidence type="ECO:0000256" key="1">
    <source>
        <dbReference type="SAM" id="MobiDB-lite"/>
    </source>
</evidence>
<keyword evidence="3" id="KW-1185">Reference proteome</keyword>
<name>A0ABT9WY90_9BACI</name>
<dbReference type="EMBL" id="JAUSTT010000038">
    <property type="protein sequence ID" value="MDQ0178269.1"/>
    <property type="molecule type" value="Genomic_DNA"/>
</dbReference>